<organism evidence="1 2">
    <name type="scientific">Asticcacaulis excentricus (strain ATCC 15261 / DSM 4724 / KCTC 12464 / NCIMB 9791 / VKM B-1370 / CB 48)</name>
    <dbReference type="NCBI Taxonomy" id="573065"/>
    <lineage>
        <taxon>Bacteria</taxon>
        <taxon>Pseudomonadati</taxon>
        <taxon>Pseudomonadota</taxon>
        <taxon>Alphaproteobacteria</taxon>
        <taxon>Caulobacterales</taxon>
        <taxon>Caulobacteraceae</taxon>
        <taxon>Asticcacaulis</taxon>
    </lineage>
</organism>
<reference evidence="2" key="1">
    <citation type="submission" date="2010-12" db="EMBL/GenBank/DDBJ databases">
        <title>Complete sequence of chromosome 1 of Asticcacaulis excentricus CB 48.</title>
        <authorList>
            <consortium name="US DOE Joint Genome Institute"/>
            <person name="Lucas S."/>
            <person name="Copeland A."/>
            <person name="Lapidus A."/>
            <person name="Cheng J.-F."/>
            <person name="Bruce D."/>
            <person name="Goodwin L."/>
            <person name="Pitluck S."/>
            <person name="Teshima H."/>
            <person name="Davenport K."/>
            <person name="Detter J.C."/>
            <person name="Han C."/>
            <person name="Tapia R."/>
            <person name="Land M."/>
            <person name="Hauser L."/>
            <person name="Jeffries C."/>
            <person name="Kyrpides N."/>
            <person name="Ivanova N."/>
            <person name="Ovchinnikova G."/>
            <person name="Brun Y.V."/>
            <person name="Woyke T."/>
        </authorList>
    </citation>
    <scope>NUCLEOTIDE SEQUENCE [LARGE SCALE GENOMIC DNA]</scope>
    <source>
        <strain evidence="2">ATCC 15261 / DSM 4724 / KCTC 12464 / NCIMB 9791 / VKM B-1370 / CB 48</strain>
    </source>
</reference>
<sequence>MGNFLSGEYTRLIPHGRAKCAAIPSRFNIHHSTSFQKHGGGNAN</sequence>
<evidence type="ECO:0000313" key="1">
    <source>
        <dbReference type="EMBL" id="ADU12422.1"/>
    </source>
</evidence>
<evidence type="ECO:0000313" key="2">
    <source>
        <dbReference type="Proteomes" id="UP000001492"/>
    </source>
</evidence>
<dbReference type="KEGG" id="aex:Astex_0737"/>
<protein>
    <submittedName>
        <fullName evidence="1">Uncharacterized protein</fullName>
    </submittedName>
</protein>
<accession>E8RKE2</accession>
<dbReference type="EMBL" id="CP002395">
    <property type="protein sequence ID" value="ADU12422.1"/>
    <property type="molecule type" value="Genomic_DNA"/>
</dbReference>
<name>E8RKE2_ASTEC</name>
<gene>
    <name evidence="1" type="ordered locus">Astex_0737</name>
</gene>
<keyword evidence="2" id="KW-1185">Reference proteome</keyword>
<dbReference type="HOGENOM" id="CLU_3211834_0_0_5"/>
<dbReference type="Proteomes" id="UP000001492">
    <property type="component" value="Chromosome 1"/>
</dbReference>
<proteinExistence type="predicted"/>
<dbReference type="AlphaFoldDB" id="E8RKE2"/>
<dbReference type="STRING" id="573065.Astex_0737"/>